<accession>A0A6J0C4P7</accession>
<sequence>MKLLLTLLGATTILANPEPGLLRVPRVYNALVTSNQNLSPSRAFPVIQPVVHTTAVGYVPPFYYTQFAPQYPGPEAGRLPQELLPANGAELDEGAPSKAAAGAETRTGSSGTERNLGSAEDETRKRKAGAEHPLSFYPNYHSLYYDPYFYSYNSFNARVAPSPYIFDYQPPALAPALSSQGAYRGQQLLSPRLPVAGPEALGKNGAEEKIPDVPPPPVPTSSSNKS</sequence>
<dbReference type="Proteomes" id="UP000829291">
    <property type="component" value="Chromosome 7"/>
</dbReference>
<protein>
    <submittedName>
        <fullName evidence="4">Uncharacterized protein LOC107225413</fullName>
    </submittedName>
</protein>
<dbReference type="KEGG" id="nlo:107225413"/>
<organism evidence="4">
    <name type="scientific">Neodiprion lecontei</name>
    <name type="common">Redheaded pine sawfly</name>
    <dbReference type="NCBI Taxonomy" id="441921"/>
    <lineage>
        <taxon>Eukaryota</taxon>
        <taxon>Metazoa</taxon>
        <taxon>Ecdysozoa</taxon>
        <taxon>Arthropoda</taxon>
        <taxon>Hexapoda</taxon>
        <taxon>Insecta</taxon>
        <taxon>Pterygota</taxon>
        <taxon>Neoptera</taxon>
        <taxon>Endopterygota</taxon>
        <taxon>Hymenoptera</taxon>
        <taxon>Tenthredinoidea</taxon>
        <taxon>Diprionidae</taxon>
        <taxon>Diprioninae</taxon>
        <taxon>Neodiprion</taxon>
    </lineage>
</organism>
<feature type="chain" id="PRO_5027012618" evidence="2">
    <location>
        <begin position="16"/>
        <end position="226"/>
    </location>
</feature>
<evidence type="ECO:0000256" key="2">
    <source>
        <dbReference type="SAM" id="SignalP"/>
    </source>
</evidence>
<evidence type="ECO:0000256" key="1">
    <source>
        <dbReference type="SAM" id="MobiDB-lite"/>
    </source>
</evidence>
<feature type="region of interest" description="Disordered" evidence="1">
    <location>
        <begin position="88"/>
        <end position="128"/>
    </location>
</feature>
<dbReference type="OrthoDB" id="7443691at2759"/>
<keyword evidence="3" id="KW-1185">Reference proteome</keyword>
<feature type="region of interest" description="Disordered" evidence="1">
    <location>
        <begin position="194"/>
        <end position="226"/>
    </location>
</feature>
<feature type="compositionally biased region" description="Polar residues" evidence="1">
    <location>
        <begin position="106"/>
        <end position="115"/>
    </location>
</feature>
<proteinExistence type="predicted"/>
<gene>
    <name evidence="4" type="primary">LOC107225413</name>
</gene>
<keyword evidence="2" id="KW-0732">Signal</keyword>
<reference evidence="4" key="1">
    <citation type="submission" date="2025-08" db="UniProtKB">
        <authorList>
            <consortium name="RefSeq"/>
        </authorList>
    </citation>
    <scope>IDENTIFICATION</scope>
    <source>
        <tissue evidence="4">Thorax and Abdomen</tissue>
    </source>
</reference>
<name>A0A6J0C4P7_NEOLC</name>
<dbReference type="RefSeq" id="XP_015521359.1">
    <property type="nucleotide sequence ID" value="XM_015665873.2"/>
</dbReference>
<feature type="signal peptide" evidence="2">
    <location>
        <begin position="1"/>
        <end position="15"/>
    </location>
</feature>
<dbReference type="AlphaFoldDB" id="A0A6J0C4P7"/>
<evidence type="ECO:0000313" key="3">
    <source>
        <dbReference type="Proteomes" id="UP000829291"/>
    </source>
</evidence>
<evidence type="ECO:0000313" key="4">
    <source>
        <dbReference type="RefSeq" id="XP_015521359.1"/>
    </source>
</evidence>
<dbReference type="GeneID" id="107225413"/>